<reference evidence="2" key="1">
    <citation type="submission" date="2023-06" db="EMBL/GenBank/DDBJ databases">
        <title>Genomic analysis of the entomopathogenic nematode Steinernema hermaphroditum.</title>
        <authorList>
            <person name="Schwarz E.M."/>
            <person name="Heppert J.K."/>
            <person name="Baniya A."/>
            <person name="Schwartz H.T."/>
            <person name="Tan C.-H."/>
            <person name="Antoshechkin I."/>
            <person name="Sternberg P.W."/>
            <person name="Goodrich-Blair H."/>
            <person name="Dillman A.R."/>
        </authorList>
    </citation>
    <scope>NUCLEOTIDE SEQUENCE</scope>
    <source>
        <strain evidence="2">PS9179</strain>
        <tissue evidence="2">Whole animal</tissue>
    </source>
</reference>
<evidence type="ECO:0000313" key="3">
    <source>
        <dbReference type="Proteomes" id="UP001175271"/>
    </source>
</evidence>
<evidence type="ECO:0000313" key="2">
    <source>
        <dbReference type="EMBL" id="KAK0424423.1"/>
    </source>
</evidence>
<dbReference type="EMBL" id="JAUCMV010000001">
    <property type="protein sequence ID" value="KAK0424423.1"/>
    <property type="molecule type" value="Genomic_DNA"/>
</dbReference>
<gene>
    <name evidence="2" type="ORF">QR680_008666</name>
</gene>
<protein>
    <recommendedName>
        <fullName evidence="4">MD-2-related lipid-recognition domain-containing protein</fullName>
    </recommendedName>
</protein>
<name>A0AA39IJP8_9BILA</name>
<dbReference type="Proteomes" id="UP001175271">
    <property type="component" value="Unassembled WGS sequence"/>
</dbReference>
<organism evidence="2 3">
    <name type="scientific">Steinernema hermaphroditum</name>
    <dbReference type="NCBI Taxonomy" id="289476"/>
    <lineage>
        <taxon>Eukaryota</taxon>
        <taxon>Metazoa</taxon>
        <taxon>Ecdysozoa</taxon>
        <taxon>Nematoda</taxon>
        <taxon>Chromadorea</taxon>
        <taxon>Rhabditida</taxon>
        <taxon>Tylenchina</taxon>
        <taxon>Panagrolaimomorpha</taxon>
        <taxon>Strongyloidoidea</taxon>
        <taxon>Steinernematidae</taxon>
        <taxon>Steinernema</taxon>
    </lineage>
</organism>
<dbReference type="PANTHER" id="PTHR35573">
    <property type="entry name" value="PROTEIN CBG22129"/>
    <property type="match status" value="1"/>
</dbReference>
<keyword evidence="3" id="KW-1185">Reference proteome</keyword>
<dbReference type="AlphaFoldDB" id="A0AA39IJP8"/>
<comment type="caution">
    <text evidence="2">The sequence shown here is derived from an EMBL/GenBank/DDBJ whole genome shotgun (WGS) entry which is preliminary data.</text>
</comment>
<keyword evidence="1" id="KW-0732">Signal</keyword>
<feature type="signal peptide" evidence="1">
    <location>
        <begin position="1"/>
        <end position="17"/>
    </location>
</feature>
<feature type="chain" id="PRO_5041211119" description="MD-2-related lipid-recognition domain-containing protein" evidence="1">
    <location>
        <begin position="18"/>
        <end position="179"/>
    </location>
</feature>
<dbReference type="PROSITE" id="PS51257">
    <property type="entry name" value="PROKAR_LIPOPROTEIN"/>
    <property type="match status" value="1"/>
</dbReference>
<evidence type="ECO:0008006" key="4">
    <source>
        <dbReference type="Google" id="ProtNLM"/>
    </source>
</evidence>
<evidence type="ECO:0000256" key="1">
    <source>
        <dbReference type="SAM" id="SignalP"/>
    </source>
</evidence>
<dbReference type="PANTHER" id="PTHR35573:SF1">
    <property type="entry name" value="ML DOMAIN-CONTAINING PROTEIN"/>
    <property type="match status" value="1"/>
</dbReference>
<proteinExistence type="predicted"/>
<sequence>MSLRYVLLASLVALSLGCDSFPNGTEHAFHWWSCGAADGVSVSAVKPVNPDDKAYRSLQYPVKLGDDLNIAVDLVNNNKVFGKLSLDVTVWTWGGFFKCGWKELPTFNLLSDLDTCDVSLSCSLKKGAGPIKVKPPFSKYGVIISLLKNNAPYQLQYELSDKGGNVVYCLMAQARSLTQ</sequence>
<accession>A0AA39IJP8</accession>